<name>A0A8S1D3Z3_9INSE</name>
<sequence length="174" mass="18368">MYKLILLSAFVAVASAGLVHTPVVQTVHAAPVVVPAAVSHATVVRTHSAIVHPSPIVKAVPVVHAAPVVRAVPVVHAAPVVHAVRTHVPVIRTHAVPLVHHAPVVHHSPIVHTGVAYAAHAPVVRVQTYKVKAPKVHLIPFLSLKVKAPKVKAVPVVYHSPVVVHHASPVYLIH</sequence>
<evidence type="ECO:0000313" key="3">
    <source>
        <dbReference type="Proteomes" id="UP000494165"/>
    </source>
</evidence>
<protein>
    <submittedName>
        <fullName evidence="2">Uncharacterized protein</fullName>
    </submittedName>
</protein>
<dbReference type="Proteomes" id="UP000494165">
    <property type="component" value="Unassembled WGS sequence"/>
</dbReference>
<dbReference type="EMBL" id="CADEPI010000108">
    <property type="protein sequence ID" value="CAB3375106.1"/>
    <property type="molecule type" value="Genomic_DNA"/>
</dbReference>
<keyword evidence="1" id="KW-0732">Signal</keyword>
<gene>
    <name evidence="2" type="ORF">CLODIP_2_CD12912</name>
</gene>
<keyword evidence="3" id="KW-1185">Reference proteome</keyword>
<reference evidence="2 3" key="1">
    <citation type="submission" date="2020-04" db="EMBL/GenBank/DDBJ databases">
        <authorList>
            <person name="Alioto T."/>
            <person name="Alioto T."/>
            <person name="Gomez Garrido J."/>
        </authorList>
    </citation>
    <scope>NUCLEOTIDE SEQUENCE [LARGE SCALE GENOMIC DNA]</scope>
</reference>
<feature type="chain" id="PRO_5035752202" evidence="1">
    <location>
        <begin position="17"/>
        <end position="174"/>
    </location>
</feature>
<evidence type="ECO:0000256" key="1">
    <source>
        <dbReference type="SAM" id="SignalP"/>
    </source>
</evidence>
<feature type="signal peptide" evidence="1">
    <location>
        <begin position="1"/>
        <end position="16"/>
    </location>
</feature>
<dbReference type="AlphaFoldDB" id="A0A8S1D3Z3"/>
<organism evidence="2 3">
    <name type="scientific">Cloeon dipterum</name>
    <dbReference type="NCBI Taxonomy" id="197152"/>
    <lineage>
        <taxon>Eukaryota</taxon>
        <taxon>Metazoa</taxon>
        <taxon>Ecdysozoa</taxon>
        <taxon>Arthropoda</taxon>
        <taxon>Hexapoda</taxon>
        <taxon>Insecta</taxon>
        <taxon>Pterygota</taxon>
        <taxon>Palaeoptera</taxon>
        <taxon>Ephemeroptera</taxon>
        <taxon>Pisciforma</taxon>
        <taxon>Baetidae</taxon>
        <taxon>Cloeon</taxon>
    </lineage>
</organism>
<comment type="caution">
    <text evidence="2">The sequence shown here is derived from an EMBL/GenBank/DDBJ whole genome shotgun (WGS) entry which is preliminary data.</text>
</comment>
<proteinExistence type="predicted"/>
<accession>A0A8S1D3Z3</accession>
<evidence type="ECO:0000313" key="2">
    <source>
        <dbReference type="EMBL" id="CAB3375106.1"/>
    </source>
</evidence>